<dbReference type="Gene3D" id="3.30.70.860">
    <property type="match status" value="1"/>
</dbReference>
<evidence type="ECO:0000256" key="1">
    <source>
        <dbReference type="ARBA" id="ARBA00006201"/>
    </source>
</evidence>
<dbReference type="RefSeq" id="WP_345342021.1">
    <property type="nucleotide sequence ID" value="NZ_BAABLI010000033.1"/>
</dbReference>
<organism evidence="2 3">
    <name type="scientific">Corallincola platygyrae</name>
    <dbReference type="NCBI Taxonomy" id="1193278"/>
    <lineage>
        <taxon>Bacteria</taxon>
        <taxon>Pseudomonadati</taxon>
        <taxon>Pseudomonadota</taxon>
        <taxon>Gammaproteobacteria</taxon>
        <taxon>Alteromonadales</taxon>
        <taxon>Psychromonadaceae</taxon>
        <taxon>Corallincola</taxon>
    </lineage>
</organism>
<keyword evidence="3" id="KW-1185">Reference proteome</keyword>
<name>A0ABW4XSE3_9GAMM</name>
<dbReference type="InterPro" id="IPR005272">
    <property type="entry name" value="DUF406"/>
</dbReference>
<dbReference type="PANTHER" id="PTHR38769:SF1">
    <property type="entry name" value="UPF0381 PROTEIN YFCZ-RELATED"/>
    <property type="match status" value="1"/>
</dbReference>
<comment type="similarity">
    <text evidence="1">Belongs to the UPF0381 family.</text>
</comment>
<reference evidence="3" key="1">
    <citation type="journal article" date="2019" name="Int. J. Syst. Evol. Microbiol.">
        <title>The Global Catalogue of Microorganisms (GCM) 10K type strain sequencing project: providing services to taxonomists for standard genome sequencing and annotation.</title>
        <authorList>
            <consortium name="The Broad Institute Genomics Platform"/>
            <consortium name="The Broad Institute Genome Sequencing Center for Infectious Disease"/>
            <person name="Wu L."/>
            <person name="Ma J."/>
        </authorList>
    </citation>
    <scope>NUCLEOTIDE SEQUENCE [LARGE SCALE GENOMIC DNA]</scope>
    <source>
        <strain evidence="3">CGMCC 1.10992</strain>
    </source>
</reference>
<proteinExistence type="inferred from homology"/>
<dbReference type="EMBL" id="JBHUHT010000029">
    <property type="protein sequence ID" value="MFD2097765.1"/>
    <property type="molecule type" value="Genomic_DNA"/>
</dbReference>
<dbReference type="Pfam" id="PF04175">
    <property type="entry name" value="DUF406"/>
    <property type="match status" value="1"/>
</dbReference>
<gene>
    <name evidence="2" type="ORF">ACFSJ3_17375</name>
</gene>
<dbReference type="PANTHER" id="PTHR38769">
    <property type="entry name" value="UPF0381 PROTEIN YFCZ-RELATED"/>
    <property type="match status" value="1"/>
</dbReference>
<accession>A0ABW4XSE3</accession>
<dbReference type="InterPro" id="IPR035571">
    <property type="entry name" value="UPF0234-like_C"/>
</dbReference>
<evidence type="ECO:0000313" key="3">
    <source>
        <dbReference type="Proteomes" id="UP001597380"/>
    </source>
</evidence>
<dbReference type="NCBIfam" id="TIGR00743">
    <property type="entry name" value="DUF406 family protein"/>
    <property type="match status" value="1"/>
</dbReference>
<dbReference type="Proteomes" id="UP001597380">
    <property type="component" value="Unassembled WGS sequence"/>
</dbReference>
<sequence length="97" mass="10242">MSKEIECTANETEVCCCVDVGTILDGEDCSAEVSAIVADEAAVETILAHWLSVAESKSSEPVTAKVERQAVEGGIQLTGTYTFGCQAEGLLFQLALR</sequence>
<protein>
    <submittedName>
        <fullName evidence="2">YfcZ/YiiS family protein</fullName>
    </submittedName>
</protein>
<comment type="caution">
    <text evidence="2">The sequence shown here is derived from an EMBL/GenBank/DDBJ whole genome shotgun (WGS) entry which is preliminary data.</text>
</comment>
<evidence type="ECO:0000313" key="2">
    <source>
        <dbReference type="EMBL" id="MFD2097765.1"/>
    </source>
</evidence>